<accession>A0A920BVU4</accession>
<proteinExistence type="predicted"/>
<evidence type="ECO:0000313" key="2">
    <source>
        <dbReference type="EMBL" id="GIN63861.1"/>
    </source>
</evidence>
<dbReference type="Pfam" id="PF02342">
    <property type="entry name" value="TerD"/>
    <property type="match status" value="1"/>
</dbReference>
<gene>
    <name evidence="2" type="ORF">J27TS8_38540</name>
</gene>
<sequence length="207" mass="23156">MVNLNKIELKKKGEAINLTKSNRQLGEILVNLNWGHQGQRKSTGFFQNLFAASKKIDLDLGCLYELSNGEKGCIQALGNAFGNLNQMPYIQLDGDDRTGAVTGGENLRINGDKVAEIKRILVYSFIYEGVANWSQADGVITLKYPAGPDIEVKLDEHRNGKIMCAIAMIENVNDTTFKVERLVEYFKSHQQMDIAYAWGLNWVAGRK</sequence>
<dbReference type="Gene3D" id="2.60.60.30">
    <property type="entry name" value="sav2460 like domains"/>
    <property type="match status" value="1"/>
</dbReference>
<feature type="domain" description="TerD" evidence="1">
    <location>
        <begin position="11"/>
        <end position="132"/>
    </location>
</feature>
<reference evidence="2" key="1">
    <citation type="submission" date="2021-03" db="EMBL/GenBank/DDBJ databases">
        <title>Antimicrobial resistance genes in bacteria isolated from Japanese honey, and their potential for conferring macrolide and lincosamide resistance in the American foulbrood pathogen Paenibacillus larvae.</title>
        <authorList>
            <person name="Okamoto M."/>
            <person name="Kumagai M."/>
            <person name="Kanamori H."/>
            <person name="Takamatsu D."/>
        </authorList>
    </citation>
    <scope>NUCLEOTIDE SEQUENCE</scope>
    <source>
        <strain evidence="2">J27TS8</strain>
    </source>
</reference>
<protein>
    <recommendedName>
        <fullName evidence="1">TerD domain-containing protein</fullName>
    </recommendedName>
</protein>
<evidence type="ECO:0000259" key="1">
    <source>
        <dbReference type="Pfam" id="PF02342"/>
    </source>
</evidence>
<dbReference type="Proteomes" id="UP000682111">
    <property type="component" value="Unassembled WGS sequence"/>
</dbReference>
<evidence type="ECO:0000313" key="3">
    <source>
        <dbReference type="Proteomes" id="UP000682111"/>
    </source>
</evidence>
<organism evidence="2 3">
    <name type="scientific">Robertmurraya siralis</name>
    <dbReference type="NCBI Taxonomy" id="77777"/>
    <lineage>
        <taxon>Bacteria</taxon>
        <taxon>Bacillati</taxon>
        <taxon>Bacillota</taxon>
        <taxon>Bacilli</taxon>
        <taxon>Bacillales</taxon>
        <taxon>Bacillaceae</taxon>
        <taxon>Robertmurraya</taxon>
    </lineage>
</organism>
<dbReference type="EMBL" id="BORC01000008">
    <property type="protein sequence ID" value="GIN63861.1"/>
    <property type="molecule type" value="Genomic_DNA"/>
</dbReference>
<comment type="caution">
    <text evidence="2">The sequence shown here is derived from an EMBL/GenBank/DDBJ whole genome shotgun (WGS) entry which is preliminary data.</text>
</comment>
<dbReference type="InterPro" id="IPR003325">
    <property type="entry name" value="TerD"/>
</dbReference>
<name>A0A920BVU4_9BACI</name>
<dbReference type="AlphaFoldDB" id="A0A920BVU4"/>
<dbReference type="OrthoDB" id="179721at2"/>
<keyword evidence="3" id="KW-1185">Reference proteome</keyword>
<dbReference type="CDD" id="cd06974">
    <property type="entry name" value="TerD_like"/>
    <property type="match status" value="1"/>
</dbReference>